<accession>A0ABT3JC09</accession>
<dbReference type="Gene3D" id="3.30.420.310">
    <property type="entry name" value="2-keto-3-deoxy-galactonokinase, C-terminal domain"/>
    <property type="match status" value="1"/>
</dbReference>
<dbReference type="Pfam" id="PF05035">
    <property type="entry name" value="DGOK"/>
    <property type="match status" value="1"/>
</dbReference>
<evidence type="ECO:0000313" key="1">
    <source>
        <dbReference type="EMBL" id="MCW3796603.1"/>
    </source>
</evidence>
<sequence length="295" mass="31484">MWTEGIIAVDWGTTNRRAYRLDAEGVLQAELKDDQGITSVPAGGFPAAIANVRERLGDLPLLMAGMIGSNRGWVEAPYVACPAGLPELSAHLSRIERERAAIVPGLSYLDDSRADVMRGEEVQLFGAVAAGLTAPDSLVCHPGTHNKWARLEGGRVTSFRTVMTGELFSLLSKHSILSQWLHTSVTVGEAFRAGVRKGMEGRALTTELFSIRASVLLGRREAHEAASFASGLLIGADVRTGLGDADPAAEVVIMGRPELTRLYVAALDEAGRSAREVDGERAFLAGIQALVKEIA</sequence>
<dbReference type="Gene3D" id="3.30.420.300">
    <property type="entry name" value="2-keto-3-deoxy-galactonokinase, substrate binding domain"/>
    <property type="match status" value="1"/>
</dbReference>
<evidence type="ECO:0000313" key="2">
    <source>
        <dbReference type="Proteomes" id="UP001526246"/>
    </source>
</evidence>
<name>A0ABT3JC09_9SPHN</name>
<dbReference type="InterPro" id="IPR042258">
    <property type="entry name" value="DGOK_N"/>
</dbReference>
<keyword evidence="2" id="KW-1185">Reference proteome</keyword>
<organism evidence="1 2">
    <name type="scientific">Sphingomonas arvum</name>
    <dbReference type="NCBI Taxonomy" id="2992113"/>
    <lineage>
        <taxon>Bacteria</taxon>
        <taxon>Pseudomonadati</taxon>
        <taxon>Pseudomonadota</taxon>
        <taxon>Alphaproteobacteria</taxon>
        <taxon>Sphingomonadales</taxon>
        <taxon>Sphingomonadaceae</taxon>
        <taxon>Sphingomonas</taxon>
    </lineage>
</organism>
<dbReference type="InterPro" id="IPR042257">
    <property type="entry name" value="DGOK_C"/>
</dbReference>
<gene>
    <name evidence="1" type="ORF">OMW55_02105</name>
</gene>
<protein>
    <submittedName>
        <fullName evidence="1">2-dehydro-3-deoxygalactonokinase</fullName>
    </submittedName>
</protein>
<proteinExistence type="predicted"/>
<dbReference type="Proteomes" id="UP001526246">
    <property type="component" value="Unassembled WGS sequence"/>
</dbReference>
<dbReference type="EMBL" id="JAPDOB010000001">
    <property type="protein sequence ID" value="MCW3796603.1"/>
    <property type="molecule type" value="Genomic_DNA"/>
</dbReference>
<dbReference type="InterPro" id="IPR007729">
    <property type="entry name" value="DGOK"/>
</dbReference>
<dbReference type="RefSeq" id="WP_264880447.1">
    <property type="nucleotide sequence ID" value="NZ_JAPDOB010000001.1"/>
</dbReference>
<comment type="caution">
    <text evidence="1">The sequence shown here is derived from an EMBL/GenBank/DDBJ whole genome shotgun (WGS) entry which is preliminary data.</text>
</comment>
<dbReference type="CDD" id="cd24012">
    <property type="entry name" value="ASKHA_NBD_KDGal-kinase"/>
    <property type="match status" value="1"/>
</dbReference>
<reference evidence="1 2" key="1">
    <citation type="submission" date="2022-10" db="EMBL/GenBank/DDBJ databases">
        <title>Sphingomonas sp.</title>
        <authorList>
            <person name="Jin C."/>
        </authorList>
    </citation>
    <scope>NUCLEOTIDE SEQUENCE [LARGE SCALE GENOMIC DNA]</scope>
    <source>
        <strain evidence="1 2">BN140010</strain>
    </source>
</reference>